<gene>
    <name evidence="1" type="ORF">CRP01_04205</name>
</gene>
<keyword evidence="2" id="KW-1185">Reference proteome</keyword>
<evidence type="ECO:0008006" key="3">
    <source>
        <dbReference type="Google" id="ProtNLM"/>
    </source>
</evidence>
<name>A0A2D0NHI7_FLAN2</name>
<evidence type="ECO:0000313" key="1">
    <source>
        <dbReference type="EMBL" id="PHN07964.1"/>
    </source>
</evidence>
<dbReference type="Gene3D" id="2.170.130.10">
    <property type="entry name" value="TonB-dependent receptor, plug domain"/>
    <property type="match status" value="1"/>
</dbReference>
<accession>A0A2D0NHI7</accession>
<organism evidence="1 2">
    <name type="scientific">Flavilitoribacter nigricans (strain ATCC 23147 / DSM 23189 / NBRC 102662 / NCIMB 1420 / SS-2)</name>
    <name type="common">Lewinella nigricans</name>
    <dbReference type="NCBI Taxonomy" id="1122177"/>
    <lineage>
        <taxon>Bacteria</taxon>
        <taxon>Pseudomonadati</taxon>
        <taxon>Bacteroidota</taxon>
        <taxon>Saprospiria</taxon>
        <taxon>Saprospirales</taxon>
        <taxon>Lewinellaceae</taxon>
        <taxon>Flavilitoribacter</taxon>
    </lineage>
</organism>
<dbReference type="Gene3D" id="2.60.40.1930">
    <property type="match status" value="1"/>
</dbReference>
<dbReference type="InterPro" id="IPR037066">
    <property type="entry name" value="Plug_dom_sf"/>
</dbReference>
<proteinExistence type="predicted"/>
<evidence type="ECO:0000313" key="2">
    <source>
        <dbReference type="Proteomes" id="UP000223913"/>
    </source>
</evidence>
<dbReference type="AlphaFoldDB" id="A0A2D0NHI7"/>
<reference evidence="1 2" key="1">
    <citation type="submission" date="2017-10" db="EMBL/GenBank/DDBJ databases">
        <title>The draft genome sequence of Lewinella nigricans NBRC 102662.</title>
        <authorList>
            <person name="Wang K."/>
        </authorList>
    </citation>
    <scope>NUCLEOTIDE SEQUENCE [LARGE SCALE GENOMIC DNA]</scope>
    <source>
        <strain evidence="1 2">NBRC 102662</strain>
    </source>
</reference>
<sequence length="820" mass="92792">MTWHRCFLLVLLFISMKSYGQGIREKATRYFDHLSVEKVYAAHDKPYYVPGETIWCKLYLVDGRTHMPFSGTAVVYAEWIDPEGNCLTAYTLQAVDGTATLDIPTGIEDPAGAYTLRIYSRYQQNFDPHFFFQKEILLLDKAPEIKSVKDRGNELTVSFFPESGELISGLENTIAFKAENDLGNPVFVEGIIVDQVGQRVTNLSSLHEGIGLFKLRPEPGQHYSLKVIHRGEEYLFNLPPALRKGFQLNADSRSLEHILVSVEANQPGLLNGATLLGHIRGQIFYTHEFTGDSLRRFTFPKAELPSGIVHFTLFDAQQRPVCERLVFNKSPKERVEVDIRTDKPVYSAKEPVKLALSAKRSQNAVRAKLSVSVYQDIPTAAVPENLNLVNYLLLQSDLRGSIHNIQQYFAEDSPKVNALLDLLLMTHGWRRFHWQDVLAERLPPINFPREQHLTIAGKVTRQGQRKPVQADVMLQVLSSDQLTAVDLTTSENGLFYFEGFNFRDTTDILIQANLHNARKKQKLKAGEFRRAGSKLVDIELLQPEAPPFDSTIGFSGSFLYPENRLRRYADEVERSLRTDSLNESIWSIDLETVTVRSGLNRAQLRERAIQKRYEEKGLFYFDNTQKFLTDDPLFSVASSNNIYDLIRRMVPGTTMSRENGRQEIFYGRFSQRVKAAILLDGRKIPTAMLESTNPDDIAVIEVLEDTYASAYSDDPVVISLVSKNPGERKIPTPGIITLSHPGYYQARTFFSPAYPSTGAAGDQPDLRTTLFWDPVISTGDAPVERTFYVGDRPGVYRIVVEGITEGGVPFFYTQRFELAP</sequence>
<dbReference type="OrthoDB" id="679547at2"/>
<comment type="caution">
    <text evidence="1">The sequence shown here is derived from an EMBL/GenBank/DDBJ whole genome shotgun (WGS) entry which is preliminary data.</text>
</comment>
<dbReference type="EMBL" id="PDUD01000004">
    <property type="protein sequence ID" value="PHN07964.1"/>
    <property type="molecule type" value="Genomic_DNA"/>
</dbReference>
<dbReference type="Proteomes" id="UP000223913">
    <property type="component" value="Unassembled WGS sequence"/>
</dbReference>
<protein>
    <recommendedName>
        <fullName evidence="3">Macroglobulin domain-containing protein</fullName>
    </recommendedName>
</protein>
<dbReference type="RefSeq" id="WP_099148754.1">
    <property type="nucleotide sequence ID" value="NZ_PDUD01000004.1"/>
</dbReference>